<dbReference type="Gene3D" id="2.40.170.20">
    <property type="entry name" value="TonB-dependent receptor, beta-barrel domain"/>
    <property type="match status" value="1"/>
</dbReference>
<evidence type="ECO:0000256" key="4">
    <source>
        <dbReference type="ARBA" id="ARBA00022692"/>
    </source>
</evidence>
<sequence length="134" mass="14886">MNSRYNEDRFLNKGTELVNVAGNKLPYAPEWIWNGTLAIESKQGLGMRLFSNYVADQFADELNTVEASANGRTGLLDSRLLIDATAFYTLPNKKISFNISAKNLSNERYIASRRPEGIRVGIGRMVTAGVDIVL</sequence>
<dbReference type="KEGG" id="fls:GLV81_02350"/>
<dbReference type="GO" id="GO:0009279">
    <property type="term" value="C:cell outer membrane"/>
    <property type="evidence" value="ECO:0007669"/>
    <property type="project" value="UniProtKB-SubCell"/>
</dbReference>
<keyword evidence="8" id="KW-1185">Reference proteome</keyword>
<evidence type="ECO:0000256" key="3">
    <source>
        <dbReference type="ARBA" id="ARBA00022452"/>
    </source>
</evidence>
<dbReference type="AlphaFoldDB" id="A0A6I6GPS9"/>
<keyword evidence="6" id="KW-0998">Cell outer membrane</keyword>
<reference evidence="7 8" key="1">
    <citation type="submission" date="2019-11" db="EMBL/GenBank/DDBJ databases">
        <authorList>
            <person name="Im W.T."/>
        </authorList>
    </citation>
    <scope>NUCLEOTIDE SEQUENCE [LARGE SCALE GENOMIC DNA]</scope>
    <source>
        <strain evidence="7 8">SB-02</strain>
    </source>
</reference>
<dbReference type="RefSeq" id="WP_157476515.1">
    <property type="nucleotide sequence ID" value="NZ_CP046566.1"/>
</dbReference>
<dbReference type="InterPro" id="IPR036942">
    <property type="entry name" value="Beta-barrel_TonB_sf"/>
</dbReference>
<evidence type="ECO:0000256" key="5">
    <source>
        <dbReference type="ARBA" id="ARBA00023136"/>
    </source>
</evidence>
<evidence type="ECO:0000313" key="8">
    <source>
        <dbReference type="Proteomes" id="UP000426027"/>
    </source>
</evidence>
<dbReference type="PANTHER" id="PTHR30442:SF0">
    <property type="entry name" value="FE(3+) DICITRATE TRANSPORT PROTEIN FECA"/>
    <property type="match status" value="1"/>
</dbReference>
<dbReference type="PANTHER" id="PTHR30442">
    <property type="entry name" value="IRON III DICITRATE TRANSPORT PROTEIN FECA"/>
    <property type="match status" value="1"/>
</dbReference>
<keyword evidence="4" id="KW-0812">Transmembrane</keyword>
<name>A0A6I6GPS9_9BACT</name>
<dbReference type="EMBL" id="CP046566">
    <property type="protein sequence ID" value="QGW27099.1"/>
    <property type="molecule type" value="Genomic_DNA"/>
</dbReference>
<evidence type="ECO:0000313" key="7">
    <source>
        <dbReference type="EMBL" id="QGW27099.1"/>
    </source>
</evidence>
<evidence type="ECO:0000256" key="2">
    <source>
        <dbReference type="ARBA" id="ARBA00022448"/>
    </source>
</evidence>
<evidence type="ECO:0000256" key="6">
    <source>
        <dbReference type="ARBA" id="ARBA00023237"/>
    </source>
</evidence>
<evidence type="ECO:0000256" key="1">
    <source>
        <dbReference type="ARBA" id="ARBA00004571"/>
    </source>
</evidence>
<keyword evidence="3" id="KW-1134">Transmembrane beta strand</keyword>
<gene>
    <name evidence="7" type="ORF">GLV81_02350</name>
</gene>
<keyword evidence="2" id="KW-0813">Transport</keyword>
<comment type="subcellular location">
    <subcellularLocation>
        <location evidence="1">Cell outer membrane</location>
        <topology evidence="1">Multi-pass membrane protein</topology>
    </subcellularLocation>
</comment>
<dbReference type="Proteomes" id="UP000426027">
    <property type="component" value="Chromosome"/>
</dbReference>
<keyword evidence="5" id="KW-0472">Membrane</keyword>
<dbReference type="SUPFAM" id="SSF56935">
    <property type="entry name" value="Porins"/>
    <property type="match status" value="1"/>
</dbReference>
<proteinExistence type="predicted"/>
<dbReference type="InterPro" id="IPR039426">
    <property type="entry name" value="TonB-dep_rcpt-like"/>
</dbReference>
<protein>
    <submittedName>
        <fullName evidence="7">Uncharacterized protein</fullName>
    </submittedName>
</protein>
<accession>A0A6I6GPS9</accession>
<organism evidence="7 8">
    <name type="scientific">Phnomibacter ginsenosidimutans</name>
    <dbReference type="NCBI Taxonomy" id="2676868"/>
    <lineage>
        <taxon>Bacteria</taxon>
        <taxon>Pseudomonadati</taxon>
        <taxon>Bacteroidota</taxon>
        <taxon>Chitinophagia</taxon>
        <taxon>Chitinophagales</taxon>
        <taxon>Chitinophagaceae</taxon>
        <taxon>Phnomibacter</taxon>
    </lineage>
</organism>
<dbReference type="GO" id="GO:0033214">
    <property type="term" value="P:siderophore-iron import into cell"/>
    <property type="evidence" value="ECO:0007669"/>
    <property type="project" value="TreeGrafter"/>
</dbReference>